<evidence type="ECO:0000313" key="2">
    <source>
        <dbReference type="EMBL" id="GAA3535720.1"/>
    </source>
</evidence>
<evidence type="ECO:0000259" key="1">
    <source>
        <dbReference type="Pfam" id="PF03358"/>
    </source>
</evidence>
<evidence type="ECO:0000313" key="3">
    <source>
        <dbReference type="Proteomes" id="UP001500689"/>
    </source>
</evidence>
<dbReference type="PANTHER" id="PTHR30543:SF21">
    <property type="entry name" value="NAD(P)H-DEPENDENT FMN REDUCTASE LOT6"/>
    <property type="match status" value="1"/>
</dbReference>
<dbReference type="Gene3D" id="3.40.50.360">
    <property type="match status" value="1"/>
</dbReference>
<dbReference type="Pfam" id="PF03358">
    <property type="entry name" value="FMN_red"/>
    <property type="match status" value="1"/>
</dbReference>
<comment type="caution">
    <text evidence="2">The sequence shown here is derived from an EMBL/GenBank/DDBJ whole genome shotgun (WGS) entry which is preliminary data.</text>
</comment>
<dbReference type="InterPro" id="IPR029039">
    <property type="entry name" value="Flavoprotein-like_sf"/>
</dbReference>
<organism evidence="2 3">
    <name type="scientific">Amycolatopsis ultiminotia</name>
    <dbReference type="NCBI Taxonomy" id="543629"/>
    <lineage>
        <taxon>Bacteria</taxon>
        <taxon>Bacillati</taxon>
        <taxon>Actinomycetota</taxon>
        <taxon>Actinomycetes</taxon>
        <taxon>Pseudonocardiales</taxon>
        <taxon>Pseudonocardiaceae</taxon>
        <taxon>Amycolatopsis</taxon>
    </lineage>
</organism>
<dbReference type="PANTHER" id="PTHR30543">
    <property type="entry name" value="CHROMATE REDUCTASE"/>
    <property type="match status" value="1"/>
</dbReference>
<feature type="domain" description="NADPH-dependent FMN reductase-like" evidence="1">
    <location>
        <begin position="4"/>
        <end position="148"/>
    </location>
</feature>
<dbReference type="EMBL" id="BAAAZN010000003">
    <property type="protein sequence ID" value="GAA3535720.1"/>
    <property type="molecule type" value="Genomic_DNA"/>
</dbReference>
<dbReference type="RefSeq" id="WP_344857652.1">
    <property type="nucleotide sequence ID" value="NZ_BAAAZN010000003.1"/>
</dbReference>
<keyword evidence="3" id="KW-1185">Reference proteome</keyword>
<protein>
    <submittedName>
        <fullName evidence="2">NAD(P)H-dependent oxidoreductase</fullName>
    </submittedName>
</protein>
<proteinExistence type="predicted"/>
<sequence length="189" mass="20784">MSKLEIVVASTRPGRIGLPVGQWVAREAQAHGGFAEVELVDLAEVNLPFFNEPKHPRLGEYEHQHTKDWSAKVAEADAFVFVLPEYNYGFNAELKNALDYLHQEWLYKAVGLVSYGGVAAGTRAAQMLKQVLSAFRMSVVAEAVSIPFVQQFLADGTIEPNDVMTTSAKAMFDELARVTTTLAPLRTGD</sequence>
<dbReference type="Proteomes" id="UP001500689">
    <property type="component" value="Unassembled WGS sequence"/>
</dbReference>
<accession>A0ABP6VH31</accession>
<dbReference type="InterPro" id="IPR050712">
    <property type="entry name" value="NAD(P)H-dep_reductase"/>
</dbReference>
<dbReference type="InterPro" id="IPR005025">
    <property type="entry name" value="FMN_Rdtase-like_dom"/>
</dbReference>
<name>A0ABP6VH31_9PSEU</name>
<dbReference type="SUPFAM" id="SSF52218">
    <property type="entry name" value="Flavoproteins"/>
    <property type="match status" value="1"/>
</dbReference>
<gene>
    <name evidence="2" type="ORF">GCM10022222_19200</name>
</gene>
<reference evidence="3" key="1">
    <citation type="journal article" date="2019" name="Int. J. Syst. Evol. Microbiol.">
        <title>The Global Catalogue of Microorganisms (GCM) 10K type strain sequencing project: providing services to taxonomists for standard genome sequencing and annotation.</title>
        <authorList>
            <consortium name="The Broad Institute Genomics Platform"/>
            <consortium name="The Broad Institute Genome Sequencing Center for Infectious Disease"/>
            <person name="Wu L."/>
            <person name="Ma J."/>
        </authorList>
    </citation>
    <scope>NUCLEOTIDE SEQUENCE [LARGE SCALE GENOMIC DNA]</scope>
    <source>
        <strain evidence="3">JCM 16898</strain>
    </source>
</reference>